<evidence type="ECO:0000256" key="2">
    <source>
        <dbReference type="ARBA" id="ARBA00022475"/>
    </source>
</evidence>
<evidence type="ECO:0000313" key="10">
    <source>
        <dbReference type="Proteomes" id="UP001642540"/>
    </source>
</evidence>
<evidence type="ECO:0000256" key="4">
    <source>
        <dbReference type="ARBA" id="ARBA00022989"/>
    </source>
</evidence>
<dbReference type="EMBL" id="CAXLJM020000014">
    <property type="protein sequence ID" value="CAL8080276.1"/>
    <property type="molecule type" value="Genomic_DNA"/>
</dbReference>
<protein>
    <recommendedName>
        <fullName evidence="11">Gustatory receptor</fullName>
    </recommendedName>
</protein>
<keyword evidence="6" id="KW-0675">Receptor</keyword>
<evidence type="ECO:0000256" key="8">
    <source>
        <dbReference type="SAM" id="Phobius"/>
    </source>
</evidence>
<dbReference type="Pfam" id="PF08395">
    <property type="entry name" value="7tm_7"/>
    <property type="match status" value="1"/>
</dbReference>
<sequence>MKDVKHTPIFHLVQSSTSSEDESTPIKSSTTNLLYQTGKLPLISNRLLTFWPYTIGTNKGTEDKFLNFRLPNRALLLLLLYLLLNIGFFYRYIRDNFLKNDIPSHLFPKLDLVCFALWNLMIVAADTVVRFYGAVKLSKLKLFWLEVVDLVEQFNELISQEEIEERFKVIKKWGLKWIFGFSLLAAILIPTCAYYFLFASTIPKDPVTLVALGYMFFFICTNNVRAFLLIFFMKIITCGFSVCKTALQQASIEAEANTNDMILMEYIKRPTPGHKFGKSTYPNVNNFATKNKLDKILKLVEKLESSVANFNSLFGFILFVEVVLGVLQILFSMYFLHLDSVAQDITYYVIMVMQFTIYAVSVICLCIAASRLTMEAEDMIRKFQNLPSATLSLDVYKIQLLVSRLASNPPKIRVSNLFEIREALLGAALNTIATYFVVLVQMRIAYKDTK</sequence>
<evidence type="ECO:0000313" key="9">
    <source>
        <dbReference type="EMBL" id="CAL8080276.1"/>
    </source>
</evidence>
<feature type="transmembrane region" description="Helical" evidence="8">
    <location>
        <begin position="313"/>
        <end position="335"/>
    </location>
</feature>
<keyword evidence="4 8" id="KW-1133">Transmembrane helix</keyword>
<evidence type="ECO:0000256" key="3">
    <source>
        <dbReference type="ARBA" id="ARBA00022692"/>
    </source>
</evidence>
<feature type="transmembrane region" description="Helical" evidence="8">
    <location>
        <begin position="423"/>
        <end position="446"/>
    </location>
</feature>
<feature type="transmembrane region" description="Helical" evidence="8">
    <location>
        <begin position="209"/>
        <end position="232"/>
    </location>
</feature>
<feature type="transmembrane region" description="Helical" evidence="8">
    <location>
        <begin position="74"/>
        <end position="93"/>
    </location>
</feature>
<dbReference type="PANTHER" id="PTHR21143:SF104">
    <property type="entry name" value="GUSTATORY RECEPTOR 8A-RELATED"/>
    <property type="match status" value="1"/>
</dbReference>
<name>A0ABP1PWF9_9HEXA</name>
<keyword evidence="5 8" id="KW-0472">Membrane</keyword>
<proteinExistence type="predicted"/>
<feature type="transmembrane region" description="Helical" evidence="8">
    <location>
        <begin position="113"/>
        <end position="133"/>
    </location>
</feature>
<reference evidence="9 10" key="1">
    <citation type="submission" date="2024-08" db="EMBL/GenBank/DDBJ databases">
        <authorList>
            <person name="Cucini C."/>
            <person name="Frati F."/>
        </authorList>
    </citation>
    <scope>NUCLEOTIDE SEQUENCE [LARGE SCALE GENOMIC DNA]</scope>
</reference>
<feature type="transmembrane region" description="Helical" evidence="8">
    <location>
        <begin position="347"/>
        <end position="372"/>
    </location>
</feature>
<feature type="transmembrane region" description="Helical" evidence="8">
    <location>
        <begin position="177"/>
        <end position="197"/>
    </location>
</feature>
<organism evidence="9 10">
    <name type="scientific">Orchesella dallaii</name>
    <dbReference type="NCBI Taxonomy" id="48710"/>
    <lineage>
        <taxon>Eukaryota</taxon>
        <taxon>Metazoa</taxon>
        <taxon>Ecdysozoa</taxon>
        <taxon>Arthropoda</taxon>
        <taxon>Hexapoda</taxon>
        <taxon>Collembola</taxon>
        <taxon>Entomobryomorpha</taxon>
        <taxon>Entomobryoidea</taxon>
        <taxon>Orchesellidae</taxon>
        <taxon>Orchesellinae</taxon>
        <taxon>Orchesella</taxon>
    </lineage>
</organism>
<evidence type="ECO:0000256" key="7">
    <source>
        <dbReference type="ARBA" id="ARBA00023224"/>
    </source>
</evidence>
<comment type="caution">
    <text evidence="9">The sequence shown here is derived from an EMBL/GenBank/DDBJ whole genome shotgun (WGS) entry which is preliminary data.</text>
</comment>
<keyword evidence="10" id="KW-1185">Reference proteome</keyword>
<evidence type="ECO:0000256" key="6">
    <source>
        <dbReference type="ARBA" id="ARBA00023170"/>
    </source>
</evidence>
<accession>A0ABP1PWF9</accession>
<keyword evidence="3 8" id="KW-0812">Transmembrane</keyword>
<evidence type="ECO:0000256" key="1">
    <source>
        <dbReference type="ARBA" id="ARBA00004651"/>
    </source>
</evidence>
<evidence type="ECO:0000256" key="5">
    <source>
        <dbReference type="ARBA" id="ARBA00023136"/>
    </source>
</evidence>
<keyword evidence="2" id="KW-1003">Cell membrane</keyword>
<dbReference type="Proteomes" id="UP001642540">
    <property type="component" value="Unassembled WGS sequence"/>
</dbReference>
<comment type="subcellular location">
    <subcellularLocation>
        <location evidence="1">Cell membrane</location>
        <topology evidence="1">Multi-pass membrane protein</topology>
    </subcellularLocation>
</comment>
<gene>
    <name evidence="9" type="ORF">ODALV1_LOCUS4597</name>
</gene>
<dbReference type="InterPro" id="IPR013604">
    <property type="entry name" value="7TM_chemorcpt"/>
</dbReference>
<keyword evidence="7" id="KW-0807">Transducer</keyword>
<evidence type="ECO:0008006" key="11">
    <source>
        <dbReference type="Google" id="ProtNLM"/>
    </source>
</evidence>
<dbReference type="PANTHER" id="PTHR21143">
    <property type="entry name" value="INVERTEBRATE GUSTATORY RECEPTOR"/>
    <property type="match status" value="1"/>
</dbReference>